<dbReference type="AlphaFoldDB" id="A0A923DZA0"/>
<protein>
    <submittedName>
        <fullName evidence="2">Uncharacterized protein</fullName>
    </submittedName>
</protein>
<feature type="compositionally biased region" description="Polar residues" evidence="1">
    <location>
        <begin position="67"/>
        <end position="81"/>
    </location>
</feature>
<proteinExistence type="predicted"/>
<evidence type="ECO:0000313" key="3">
    <source>
        <dbReference type="Proteomes" id="UP000601055"/>
    </source>
</evidence>
<accession>A0A923DZA0</accession>
<dbReference type="RefSeq" id="WP_182923464.1">
    <property type="nucleotide sequence ID" value="NZ_WNXD01000002.1"/>
</dbReference>
<evidence type="ECO:0000313" key="2">
    <source>
        <dbReference type="EMBL" id="MBB2146826.1"/>
    </source>
</evidence>
<feature type="compositionally biased region" description="Low complexity" evidence="1">
    <location>
        <begin position="101"/>
        <end position="110"/>
    </location>
</feature>
<keyword evidence="3" id="KW-1185">Reference proteome</keyword>
<dbReference type="Proteomes" id="UP000601055">
    <property type="component" value="Unassembled WGS sequence"/>
</dbReference>
<reference evidence="2" key="1">
    <citation type="submission" date="2019-11" db="EMBL/GenBank/DDBJ databases">
        <title>Description of Pedobacter sp. LMG 31464T.</title>
        <authorList>
            <person name="Carlier A."/>
            <person name="Qi S."/>
            <person name="Vandamme P."/>
        </authorList>
    </citation>
    <scope>NUCLEOTIDE SEQUENCE</scope>
    <source>
        <strain evidence="2">LMG 31464</strain>
    </source>
</reference>
<evidence type="ECO:0000256" key="1">
    <source>
        <dbReference type="SAM" id="MobiDB-lite"/>
    </source>
</evidence>
<sequence length="228" mass="25318">MIRLKDRSPPKKSSAKKLTARIRKTMPIGQLIKIIHPQFLKTEIMKTLDLKRKADNNGSNGTATAVQTVQAKNGAMPNSTTFDDKKEDAKKVDTAQGLQVAETPKPQAEAPKAEEKKDEAKLVAQETKPALNLEGTLKLVEELHRRKIHRDNLLSTINTLDGFKVLVQDENEDIDSVQFQGCKLTIEDDDRNSFITKNPAIIKAVAEFVNKLCVDKLAEIEANIVIPA</sequence>
<feature type="compositionally biased region" description="Basic and acidic residues" evidence="1">
    <location>
        <begin position="82"/>
        <end position="93"/>
    </location>
</feature>
<dbReference type="EMBL" id="WNXD01000002">
    <property type="protein sequence ID" value="MBB2146826.1"/>
    <property type="molecule type" value="Genomic_DNA"/>
</dbReference>
<comment type="caution">
    <text evidence="2">The sequence shown here is derived from an EMBL/GenBank/DDBJ whole genome shotgun (WGS) entry which is preliminary data.</text>
</comment>
<name>A0A923DZA0_9SPHI</name>
<organism evidence="2 3">
    <name type="scientific">Pedobacter planticolens</name>
    <dbReference type="NCBI Taxonomy" id="2679964"/>
    <lineage>
        <taxon>Bacteria</taxon>
        <taxon>Pseudomonadati</taxon>
        <taxon>Bacteroidota</taxon>
        <taxon>Sphingobacteriia</taxon>
        <taxon>Sphingobacteriales</taxon>
        <taxon>Sphingobacteriaceae</taxon>
        <taxon>Pedobacter</taxon>
    </lineage>
</organism>
<gene>
    <name evidence="2" type="ORF">GM921_15085</name>
</gene>
<feature type="region of interest" description="Disordered" evidence="1">
    <location>
        <begin position="67"/>
        <end position="117"/>
    </location>
</feature>